<evidence type="ECO:0000256" key="9">
    <source>
        <dbReference type="ARBA" id="ARBA00022619"/>
    </source>
</evidence>
<comment type="subunit">
    <text evidence="14 15">Homodimer.</text>
</comment>
<evidence type="ECO:0000256" key="12">
    <source>
        <dbReference type="ARBA" id="ARBA00023211"/>
    </source>
</evidence>
<dbReference type="FunFam" id="3.90.870.10:FF:000001">
    <property type="entry name" value="Riboflavin biosynthesis protein RibBA"/>
    <property type="match status" value="1"/>
</dbReference>
<evidence type="ECO:0000256" key="4">
    <source>
        <dbReference type="ARBA" id="ARBA00004904"/>
    </source>
</evidence>
<dbReference type="GO" id="GO:0009231">
    <property type="term" value="P:riboflavin biosynthetic process"/>
    <property type="evidence" value="ECO:0007669"/>
    <property type="project" value="UniProtKB-UniRule"/>
</dbReference>
<evidence type="ECO:0000256" key="14">
    <source>
        <dbReference type="HAMAP-Rule" id="MF_00180"/>
    </source>
</evidence>
<feature type="site" description="Essential for catalytic activity" evidence="14">
    <location>
        <position position="183"/>
    </location>
</feature>
<dbReference type="EMBL" id="MASI01000001">
    <property type="protein sequence ID" value="ODA69067.1"/>
    <property type="molecule type" value="Genomic_DNA"/>
</dbReference>
<organism evidence="16 17">
    <name type="scientific">Methyloligella halotolerans</name>
    <dbReference type="NCBI Taxonomy" id="1177755"/>
    <lineage>
        <taxon>Bacteria</taxon>
        <taxon>Pseudomonadati</taxon>
        <taxon>Pseudomonadota</taxon>
        <taxon>Alphaproteobacteria</taxon>
        <taxon>Hyphomicrobiales</taxon>
        <taxon>Hyphomicrobiaceae</taxon>
        <taxon>Methyloligella</taxon>
    </lineage>
</organism>
<feature type="binding site" evidence="14">
    <location>
        <begin position="159"/>
        <end position="163"/>
    </location>
    <ligand>
        <name>D-ribulose 5-phosphate</name>
        <dbReference type="ChEBI" id="CHEBI:58121"/>
    </ligand>
</feature>
<evidence type="ECO:0000256" key="3">
    <source>
        <dbReference type="ARBA" id="ARBA00002284"/>
    </source>
</evidence>
<name>A0A1E2S3I3_9HYPH</name>
<keyword evidence="17" id="KW-1185">Reference proteome</keyword>
<protein>
    <recommendedName>
        <fullName evidence="8 14">3,4-dihydroxy-2-butanone 4-phosphate synthase</fullName>
        <shortName evidence="14 15">DHBP synthase</shortName>
        <ecNumber evidence="7 14">4.1.99.12</ecNumber>
    </recommendedName>
</protein>
<feature type="binding site" evidence="14">
    <location>
        <position position="47"/>
    </location>
    <ligand>
        <name>Mg(2+)</name>
        <dbReference type="ChEBI" id="CHEBI:18420"/>
        <label>2</label>
    </ligand>
</feature>
<dbReference type="EC" id="4.1.99.12" evidence="7 14"/>
<dbReference type="SUPFAM" id="SSF142695">
    <property type="entry name" value="RibA-like"/>
    <property type="match status" value="1"/>
</dbReference>
<dbReference type="RefSeq" id="WP_069094229.1">
    <property type="nucleotide sequence ID" value="NZ_MASI01000001.1"/>
</dbReference>
<evidence type="ECO:0000256" key="7">
    <source>
        <dbReference type="ARBA" id="ARBA00012153"/>
    </source>
</evidence>
<dbReference type="PATRIC" id="fig|1177755.3.peg.907"/>
<dbReference type="GO" id="GO:0008686">
    <property type="term" value="F:3,4-dihydroxy-2-butanone-4-phosphate synthase activity"/>
    <property type="evidence" value="ECO:0007669"/>
    <property type="project" value="UniProtKB-UniRule"/>
</dbReference>
<evidence type="ECO:0000256" key="15">
    <source>
        <dbReference type="RuleBase" id="RU003843"/>
    </source>
</evidence>
<evidence type="ECO:0000313" key="16">
    <source>
        <dbReference type="EMBL" id="ODA69067.1"/>
    </source>
</evidence>
<dbReference type="PANTHER" id="PTHR21327:SF18">
    <property type="entry name" value="3,4-DIHYDROXY-2-BUTANONE 4-PHOSPHATE SYNTHASE"/>
    <property type="match status" value="1"/>
</dbReference>
<dbReference type="NCBIfam" id="TIGR00506">
    <property type="entry name" value="ribB"/>
    <property type="match status" value="1"/>
</dbReference>
<dbReference type="PANTHER" id="PTHR21327">
    <property type="entry name" value="GTP CYCLOHYDROLASE II-RELATED"/>
    <property type="match status" value="1"/>
</dbReference>
<evidence type="ECO:0000256" key="1">
    <source>
        <dbReference type="ARBA" id="ARBA00000141"/>
    </source>
</evidence>
<dbReference type="GO" id="GO:0000287">
    <property type="term" value="F:magnesium ion binding"/>
    <property type="evidence" value="ECO:0007669"/>
    <property type="project" value="UniProtKB-UniRule"/>
</dbReference>
<dbReference type="GO" id="GO:0005829">
    <property type="term" value="C:cytosol"/>
    <property type="evidence" value="ECO:0007669"/>
    <property type="project" value="TreeGrafter"/>
</dbReference>
<reference evidence="16 17" key="1">
    <citation type="submission" date="2016-07" db="EMBL/GenBank/DDBJ databases">
        <title>Draft genome sequence of Methyloligella halotolerans C2T (VKM B-2706T=CCUG 61687T=DSM 25045T), a halotolerant polyhydroxybutyrate accumulating methylotroph.</title>
        <authorList>
            <person name="Vasilenko O.V."/>
            <person name="Doronina N.V."/>
            <person name="Poroshina M.N."/>
            <person name="Tarlachkov S.V."/>
            <person name="Trotsenko Y.A."/>
        </authorList>
    </citation>
    <scope>NUCLEOTIDE SEQUENCE [LARGE SCALE GENOMIC DNA]</scope>
    <source>
        <strain evidence="16 17">VKM B-2706</strain>
    </source>
</reference>
<gene>
    <name evidence="14" type="primary">ribB</name>
    <name evidence="16" type="ORF">A7A08_00903</name>
</gene>
<dbReference type="Proteomes" id="UP000095087">
    <property type="component" value="Unassembled WGS sequence"/>
</dbReference>
<keyword evidence="11 14" id="KW-0460">Magnesium</keyword>
<comment type="similarity">
    <text evidence="5">In the N-terminal section; belongs to the DHBP synthase family.</text>
</comment>
<feature type="binding site" evidence="14">
    <location>
        <begin position="46"/>
        <end position="47"/>
    </location>
    <ligand>
        <name>D-ribulose 5-phosphate</name>
        <dbReference type="ChEBI" id="CHEBI:58121"/>
    </ligand>
</feature>
<dbReference type="Pfam" id="PF00926">
    <property type="entry name" value="DHBP_synthase"/>
    <property type="match status" value="1"/>
</dbReference>
<sequence>MTAGSSQARLEAPARPADECCISSTEEIIEEARRGRMFILVDDEDRENEGDLIIPAQFATAEAINFMARYGRGLICLALTQERVDALDLPPMSARNEAQHETAFTVSIEASSGIVSGVSAADRAHTIAVAIDPETSASHITTPGHVFPLVARHGGTLKRPGHTEAAVDVARIAGLDASGVICEIMSEDGGMARLPDLVSFARQHGLKIGTIADLIAYRRRNETLVRQVAKETVSHPAFGTWRALVYRDVVDEGEHIALVKGDVHPDHPTRPYCIGWISSPMCWVARRALCSMTPWPGSTVRGAASPC</sequence>
<dbReference type="STRING" id="1177755.A7A08_00903"/>
<dbReference type="GO" id="GO:0003935">
    <property type="term" value="F:GTP cyclohydrolase II activity"/>
    <property type="evidence" value="ECO:0007669"/>
    <property type="project" value="TreeGrafter"/>
</dbReference>
<dbReference type="UniPathway" id="UPA00275">
    <property type="reaction ID" value="UER00399"/>
</dbReference>
<keyword evidence="10 14" id="KW-0479">Metal-binding</keyword>
<comment type="cofactor">
    <cofactor evidence="2">
        <name>Mn(2+)</name>
        <dbReference type="ChEBI" id="CHEBI:29035"/>
    </cofactor>
</comment>
<keyword evidence="12 14" id="KW-0464">Manganese</keyword>
<comment type="cofactor">
    <cofactor evidence="14 15">
        <name>Mg(2+)</name>
        <dbReference type="ChEBI" id="CHEBI:18420"/>
    </cofactor>
    <cofactor evidence="14 15">
        <name>Mn(2+)</name>
        <dbReference type="ChEBI" id="CHEBI:29035"/>
    </cofactor>
    <text evidence="14 15">Binds 2 divalent metal cations per subunit. Magnesium or manganese.</text>
</comment>
<dbReference type="AlphaFoldDB" id="A0A1E2S3I3"/>
<dbReference type="InterPro" id="IPR036144">
    <property type="entry name" value="RibA-like_sf"/>
</dbReference>
<comment type="pathway">
    <text evidence="4 14 15">Cofactor biosynthesis; riboflavin biosynthesis; 2-hydroxy-3-oxobutyl phosphate from D-ribulose 5-phosphate: step 1/1.</text>
</comment>
<keyword evidence="9 14" id="KW-0686">Riboflavin biosynthesis</keyword>
<accession>A0A1E2S3I3</accession>
<feature type="site" description="Essential for catalytic activity" evidence="14">
    <location>
        <position position="145"/>
    </location>
</feature>
<comment type="caution">
    <text evidence="16">The sequence shown here is derived from an EMBL/GenBank/DDBJ whole genome shotgun (WGS) entry which is preliminary data.</text>
</comment>
<feature type="binding site" evidence="14">
    <location>
        <position position="47"/>
    </location>
    <ligand>
        <name>Mg(2+)</name>
        <dbReference type="ChEBI" id="CHEBI:18420"/>
        <label>1</label>
    </ligand>
</feature>
<evidence type="ECO:0000256" key="10">
    <source>
        <dbReference type="ARBA" id="ARBA00022723"/>
    </source>
</evidence>
<comment type="function">
    <text evidence="3 14 15">Catalyzes the conversion of D-ribulose 5-phosphate to formate and 3,4-dihydroxy-2-butanone 4-phosphate.</text>
</comment>
<evidence type="ECO:0000313" key="17">
    <source>
        <dbReference type="Proteomes" id="UP000095087"/>
    </source>
</evidence>
<feature type="binding site" evidence="14">
    <location>
        <position position="162"/>
    </location>
    <ligand>
        <name>Mg(2+)</name>
        <dbReference type="ChEBI" id="CHEBI:18420"/>
        <label>2</label>
    </ligand>
</feature>
<evidence type="ECO:0000256" key="13">
    <source>
        <dbReference type="ARBA" id="ARBA00023239"/>
    </source>
</evidence>
<comment type="catalytic activity">
    <reaction evidence="1 14 15">
        <text>D-ribulose 5-phosphate = (2S)-2-hydroxy-3-oxobutyl phosphate + formate + H(+)</text>
        <dbReference type="Rhea" id="RHEA:18457"/>
        <dbReference type="ChEBI" id="CHEBI:15378"/>
        <dbReference type="ChEBI" id="CHEBI:15740"/>
        <dbReference type="ChEBI" id="CHEBI:58121"/>
        <dbReference type="ChEBI" id="CHEBI:58830"/>
        <dbReference type="EC" id="4.1.99.12"/>
    </reaction>
</comment>
<comment type="similarity">
    <text evidence="14 15">Belongs to the DHBP synthase family.</text>
</comment>
<dbReference type="SUPFAM" id="SSF55821">
    <property type="entry name" value="YrdC/RibB"/>
    <property type="match status" value="1"/>
</dbReference>
<dbReference type="HAMAP" id="MF_00180">
    <property type="entry name" value="RibB"/>
    <property type="match status" value="1"/>
</dbReference>
<feature type="binding site" evidence="14">
    <location>
        <position position="51"/>
    </location>
    <ligand>
        <name>D-ribulose 5-phosphate</name>
        <dbReference type="ChEBI" id="CHEBI:58121"/>
    </ligand>
</feature>
<evidence type="ECO:0000256" key="5">
    <source>
        <dbReference type="ARBA" id="ARBA00005520"/>
    </source>
</evidence>
<dbReference type="InterPro" id="IPR000422">
    <property type="entry name" value="DHBP_synthase_RibB"/>
</dbReference>
<evidence type="ECO:0000256" key="6">
    <source>
        <dbReference type="ARBA" id="ARBA00008976"/>
    </source>
</evidence>
<dbReference type="InterPro" id="IPR017945">
    <property type="entry name" value="DHBP_synth_RibB-like_a/b_dom"/>
</dbReference>
<evidence type="ECO:0000256" key="2">
    <source>
        <dbReference type="ARBA" id="ARBA00001936"/>
    </source>
</evidence>
<keyword evidence="13 14" id="KW-0456">Lyase</keyword>
<dbReference type="Gene3D" id="3.90.870.10">
    <property type="entry name" value="DHBP synthase"/>
    <property type="match status" value="1"/>
</dbReference>
<comment type="similarity">
    <text evidence="6">In the C-terminal section; belongs to the GTP cyclohydrolase II family.</text>
</comment>
<evidence type="ECO:0000256" key="8">
    <source>
        <dbReference type="ARBA" id="ARBA00018836"/>
    </source>
</evidence>
<proteinExistence type="inferred from homology"/>
<evidence type="ECO:0000256" key="11">
    <source>
        <dbReference type="ARBA" id="ARBA00022842"/>
    </source>
</evidence>
<dbReference type="GO" id="GO:0030145">
    <property type="term" value="F:manganese ion binding"/>
    <property type="evidence" value="ECO:0007669"/>
    <property type="project" value="UniProtKB-UniRule"/>
</dbReference>